<gene>
    <name evidence="11" type="ORF">CSQ87_09330</name>
</gene>
<keyword evidence="4" id="KW-1003">Cell membrane</keyword>
<dbReference type="InterPro" id="IPR036259">
    <property type="entry name" value="MFS_trans_sf"/>
</dbReference>
<dbReference type="PANTHER" id="PTHR43528">
    <property type="entry name" value="ALPHA-KETOGLUTARATE PERMEASE"/>
    <property type="match status" value="1"/>
</dbReference>
<dbReference type="InterPro" id="IPR005829">
    <property type="entry name" value="Sugar_transporter_CS"/>
</dbReference>
<feature type="transmembrane region" description="Helical" evidence="9">
    <location>
        <begin position="421"/>
        <end position="439"/>
    </location>
</feature>
<keyword evidence="12" id="KW-1185">Reference proteome</keyword>
<dbReference type="InterPro" id="IPR005828">
    <property type="entry name" value="MFS_sugar_transport-like"/>
</dbReference>
<evidence type="ECO:0000256" key="2">
    <source>
        <dbReference type="ARBA" id="ARBA00008240"/>
    </source>
</evidence>
<evidence type="ECO:0000259" key="10">
    <source>
        <dbReference type="PROSITE" id="PS50850"/>
    </source>
</evidence>
<evidence type="ECO:0000256" key="7">
    <source>
        <dbReference type="ARBA" id="ARBA00022989"/>
    </source>
</evidence>
<sequence length="452" mass="48912">MHQESHEPSAPVADDEEQKLALKIESDEDRRAALRRVIPTAGIGHFAEWFDFALYGTLATVISMNFFQKGDPQAAMLSTFAVFAAGFLIRPIGGMFWGSLGDRFGRKNVLAAIILCTTGCTFLMGCLPTYQTLGIWASVVLVLLRLLQGFAAGGESSGSTTLLLEFSPSNRRGFVTSFIDLFGVASYLAGSGIVLLLSAVVGEAAVEGWAWRIPFFIALPLGWIGFYMREKLEDTPEFKATKKMSKVQKSPLKMSVMTQWKVLLFCAGFVTIKSVGHWMLQTFMPAYLQTDLEYDQLTSYGATFLGFLVCFALIGPFGMLSDRIGRRPVMALGCVGFIVLTYPTLILMSAGSFWAAAGAMAILGICLAAVDGAINAAMAELFPTNLRFTSMALAYNIAVSLFGGLTPYISSWLIASTGNKFAPAFWLMIAGAISLVAVWKARETAHSPLNAG</sequence>
<keyword evidence="5 9" id="KW-0812">Transmembrane</keyword>
<reference evidence="11 12" key="1">
    <citation type="submission" date="2017-10" db="EMBL/GenBank/DDBJ databases">
        <title>Draft genome sequences of strains TRE 1, TRE 9, TRE H and TRI 7, isolated from tamarins, belonging to four potential novel Bifidobacterium species.</title>
        <authorList>
            <person name="Mattarelli P."/>
            <person name="Modesto M."/>
            <person name="Puglisi E."/>
            <person name="Morelli L."/>
            <person name="Spezio C."/>
            <person name="Bonetti A."/>
            <person name="Sandri C."/>
        </authorList>
    </citation>
    <scope>NUCLEOTIDE SEQUENCE [LARGE SCALE GENOMIC DNA]</scope>
    <source>
        <strain evidence="12">TRI7</strain>
    </source>
</reference>
<dbReference type="Pfam" id="PF07690">
    <property type="entry name" value="MFS_1"/>
    <property type="match status" value="1"/>
</dbReference>
<dbReference type="Gene3D" id="1.20.1250.20">
    <property type="entry name" value="MFS general substrate transporter like domains"/>
    <property type="match status" value="2"/>
</dbReference>
<dbReference type="AlphaFoldDB" id="A0A2M9HCQ0"/>
<feature type="domain" description="Major facilitator superfamily (MFS) profile" evidence="10">
    <location>
        <begin position="37"/>
        <end position="446"/>
    </location>
</feature>
<dbReference type="PANTHER" id="PTHR43528:SF1">
    <property type="entry name" value="ALPHA-KETOGLUTARATE PERMEASE"/>
    <property type="match status" value="1"/>
</dbReference>
<feature type="transmembrane region" description="Helical" evidence="9">
    <location>
        <begin position="262"/>
        <end position="280"/>
    </location>
</feature>
<evidence type="ECO:0000256" key="5">
    <source>
        <dbReference type="ARBA" id="ARBA00022692"/>
    </source>
</evidence>
<dbReference type="InterPro" id="IPR051084">
    <property type="entry name" value="H+-coupled_symporters"/>
</dbReference>
<dbReference type="Pfam" id="PF00083">
    <property type="entry name" value="Sugar_tr"/>
    <property type="match status" value="1"/>
</dbReference>
<evidence type="ECO:0000313" key="12">
    <source>
        <dbReference type="Proteomes" id="UP000231451"/>
    </source>
</evidence>
<dbReference type="SUPFAM" id="SSF103473">
    <property type="entry name" value="MFS general substrate transporter"/>
    <property type="match status" value="1"/>
</dbReference>
<dbReference type="OrthoDB" id="9066401at2"/>
<feature type="transmembrane region" description="Helical" evidence="9">
    <location>
        <begin position="300"/>
        <end position="317"/>
    </location>
</feature>
<feature type="transmembrane region" description="Helical" evidence="9">
    <location>
        <begin position="209"/>
        <end position="228"/>
    </location>
</feature>
<feature type="transmembrane region" description="Helical" evidence="9">
    <location>
        <begin position="109"/>
        <end position="127"/>
    </location>
</feature>
<keyword evidence="6" id="KW-0769">Symport</keyword>
<dbReference type="EMBL" id="PEBK01000010">
    <property type="protein sequence ID" value="PJM74594.1"/>
    <property type="molecule type" value="Genomic_DNA"/>
</dbReference>
<dbReference type="Proteomes" id="UP000231451">
    <property type="component" value="Unassembled WGS sequence"/>
</dbReference>
<comment type="caution">
    <text evidence="11">The sequence shown here is derived from an EMBL/GenBank/DDBJ whole genome shotgun (WGS) entry which is preliminary data.</text>
</comment>
<dbReference type="InterPro" id="IPR011701">
    <property type="entry name" value="MFS"/>
</dbReference>
<dbReference type="GO" id="GO:0005886">
    <property type="term" value="C:plasma membrane"/>
    <property type="evidence" value="ECO:0007669"/>
    <property type="project" value="UniProtKB-SubCell"/>
</dbReference>
<evidence type="ECO:0000256" key="3">
    <source>
        <dbReference type="ARBA" id="ARBA00022448"/>
    </source>
</evidence>
<dbReference type="PROSITE" id="PS00217">
    <property type="entry name" value="SUGAR_TRANSPORT_2"/>
    <property type="match status" value="1"/>
</dbReference>
<dbReference type="PROSITE" id="PS50850">
    <property type="entry name" value="MFS"/>
    <property type="match status" value="1"/>
</dbReference>
<evidence type="ECO:0000256" key="4">
    <source>
        <dbReference type="ARBA" id="ARBA00022475"/>
    </source>
</evidence>
<name>A0A2M9HCQ0_9BIFI</name>
<feature type="transmembrane region" description="Helical" evidence="9">
    <location>
        <begin position="393"/>
        <end position="415"/>
    </location>
</feature>
<evidence type="ECO:0000256" key="8">
    <source>
        <dbReference type="ARBA" id="ARBA00023136"/>
    </source>
</evidence>
<proteinExistence type="inferred from homology"/>
<keyword evidence="8 9" id="KW-0472">Membrane</keyword>
<dbReference type="GO" id="GO:0015293">
    <property type="term" value="F:symporter activity"/>
    <property type="evidence" value="ECO:0007669"/>
    <property type="project" value="UniProtKB-KW"/>
</dbReference>
<evidence type="ECO:0000256" key="6">
    <source>
        <dbReference type="ARBA" id="ARBA00022847"/>
    </source>
</evidence>
<evidence type="ECO:0000256" key="1">
    <source>
        <dbReference type="ARBA" id="ARBA00004651"/>
    </source>
</evidence>
<feature type="transmembrane region" description="Helical" evidence="9">
    <location>
        <begin position="174"/>
        <end position="197"/>
    </location>
</feature>
<feature type="transmembrane region" description="Helical" evidence="9">
    <location>
        <begin position="74"/>
        <end position="97"/>
    </location>
</feature>
<dbReference type="RefSeq" id="WP_100513612.1">
    <property type="nucleotide sequence ID" value="NZ_PEBK01000010.1"/>
</dbReference>
<evidence type="ECO:0000256" key="9">
    <source>
        <dbReference type="SAM" id="Phobius"/>
    </source>
</evidence>
<evidence type="ECO:0000313" key="11">
    <source>
        <dbReference type="EMBL" id="PJM74594.1"/>
    </source>
</evidence>
<keyword evidence="7 9" id="KW-1133">Transmembrane helix</keyword>
<comment type="subcellular location">
    <subcellularLocation>
        <location evidence="1">Cell membrane</location>
        <topology evidence="1">Multi-pass membrane protein</topology>
    </subcellularLocation>
</comment>
<feature type="transmembrane region" description="Helical" evidence="9">
    <location>
        <begin position="329"/>
        <end position="348"/>
    </location>
</feature>
<organism evidence="11 12">
    <name type="scientific">Bifidobacterium simiarum</name>
    <dbReference type="NCBI Taxonomy" id="2045441"/>
    <lineage>
        <taxon>Bacteria</taxon>
        <taxon>Bacillati</taxon>
        <taxon>Actinomycetota</taxon>
        <taxon>Actinomycetes</taxon>
        <taxon>Bifidobacteriales</taxon>
        <taxon>Bifidobacteriaceae</taxon>
        <taxon>Bifidobacterium</taxon>
    </lineage>
</organism>
<dbReference type="InterPro" id="IPR020846">
    <property type="entry name" value="MFS_dom"/>
</dbReference>
<feature type="transmembrane region" description="Helical" evidence="9">
    <location>
        <begin position="354"/>
        <end position="381"/>
    </location>
</feature>
<feature type="transmembrane region" description="Helical" evidence="9">
    <location>
        <begin position="133"/>
        <end position="153"/>
    </location>
</feature>
<protein>
    <submittedName>
        <fullName evidence="11">MFS transporter</fullName>
    </submittedName>
</protein>
<accession>A0A2M9HCQ0</accession>
<keyword evidence="3" id="KW-0813">Transport</keyword>
<comment type="similarity">
    <text evidence="2">Belongs to the major facilitator superfamily. Metabolite:H+ Symporter (MHS) family (TC 2.A.1.6) family.</text>
</comment>